<protein>
    <recommendedName>
        <fullName evidence="1">NAD(P)H-hydrate epimerase</fullName>
        <ecNumber evidence="1">5.1.99.6</ecNumber>
    </recommendedName>
    <alternativeName>
        <fullName evidence="1">NAD(P)HX epimerase</fullName>
    </alternativeName>
</protein>
<evidence type="ECO:0000313" key="4">
    <source>
        <dbReference type="Proteomes" id="UP000438182"/>
    </source>
</evidence>
<comment type="catalytic activity">
    <reaction evidence="1">
        <text>(6R)-NADPHX = (6S)-NADPHX</text>
        <dbReference type="Rhea" id="RHEA:32227"/>
        <dbReference type="ChEBI" id="CHEBI:64076"/>
        <dbReference type="ChEBI" id="CHEBI:64077"/>
        <dbReference type="EC" id="5.1.99.6"/>
    </reaction>
</comment>
<comment type="cofactor">
    <cofactor evidence="1">
        <name>K(+)</name>
        <dbReference type="ChEBI" id="CHEBI:29103"/>
    </cofactor>
    <text evidence="1">Binds 1 potassium ion per subunit.</text>
</comment>
<keyword evidence="1" id="KW-0479">Metal-binding</keyword>
<dbReference type="GO" id="GO:0000166">
    <property type="term" value="F:nucleotide binding"/>
    <property type="evidence" value="ECO:0007669"/>
    <property type="project" value="UniProtKB-KW"/>
</dbReference>
<dbReference type="Pfam" id="PF03853">
    <property type="entry name" value="YjeF_N"/>
    <property type="match status" value="1"/>
</dbReference>
<feature type="binding site" evidence="1">
    <location>
        <begin position="57"/>
        <end position="61"/>
    </location>
    <ligand>
        <name>(6S)-NADPHX</name>
        <dbReference type="ChEBI" id="CHEBI:64076"/>
    </ligand>
</feature>
<dbReference type="Gene3D" id="3.40.50.10260">
    <property type="entry name" value="YjeF N-terminal domain"/>
    <property type="match status" value="1"/>
</dbReference>
<dbReference type="PROSITE" id="PS51385">
    <property type="entry name" value="YJEF_N"/>
    <property type="match status" value="1"/>
</dbReference>
<evidence type="ECO:0000313" key="3">
    <source>
        <dbReference type="EMBL" id="MWB96999.1"/>
    </source>
</evidence>
<dbReference type="EC" id="5.1.99.6" evidence="1"/>
<dbReference type="GO" id="GO:0046872">
    <property type="term" value="F:metal ion binding"/>
    <property type="evidence" value="ECO:0007669"/>
    <property type="project" value="UniProtKB-KW"/>
</dbReference>
<comment type="function">
    <text evidence="1">Catalyzes the epimerization of the S- and R-forms of NAD(P)HX, a damaged form of NAD(P)H that is a result of enzymatic or heat-dependent hydration. This is a prerequisite for the S-specific NAD(P)H-hydrate dehydratase to allow the repair of both epimers of NAD(P)HX.</text>
</comment>
<organism evidence="3 4">
    <name type="scientific">Agromyces seonyuensis</name>
    <dbReference type="NCBI Taxonomy" id="2662446"/>
    <lineage>
        <taxon>Bacteria</taxon>
        <taxon>Bacillati</taxon>
        <taxon>Actinomycetota</taxon>
        <taxon>Actinomycetes</taxon>
        <taxon>Micrococcales</taxon>
        <taxon>Microbacteriaceae</taxon>
        <taxon>Agromyces</taxon>
    </lineage>
</organism>
<feature type="binding site" evidence="1">
    <location>
        <position position="168"/>
    </location>
    <ligand>
        <name>(6S)-NADPHX</name>
        <dbReference type="ChEBI" id="CHEBI:64076"/>
    </ligand>
</feature>
<keyword evidence="1" id="KW-0547">Nucleotide-binding</keyword>
<keyword evidence="1" id="KW-0630">Potassium</keyword>
<dbReference type="GO" id="GO:0052856">
    <property type="term" value="F:NAD(P)HX epimerase activity"/>
    <property type="evidence" value="ECO:0007669"/>
    <property type="project" value="UniProtKB-UniRule"/>
</dbReference>
<reference evidence="3 4" key="1">
    <citation type="submission" date="2019-12" db="EMBL/GenBank/DDBJ databases">
        <authorList>
            <person name="Kim Y.S."/>
        </authorList>
    </citation>
    <scope>NUCLEOTIDE SEQUENCE [LARGE SCALE GENOMIC DNA]</scope>
    <source>
        <strain evidence="3 4">MMS17-SY077</strain>
    </source>
</reference>
<sequence length="238" mass="23635">MPRGYTSAAIRAIERAHLDAGEPLMQRAAAALADELRALLDGRPADRRILLLAGGGDNGGDALYAGAALAADGARVELLRTSPRIHEGGLAAALAAGVDVAGIGVDDDAEAASDAAERAASADLVVDGLVGLGASGPLRGRTRAVVLAVAGALDASPASERPLVVAVDLPSGLDADTGTVGRGEDGRSAVLPADVTVTMLAMKAGFLREPGRSLAGRVLVADLGLAADFDALPPDSLA</sequence>
<dbReference type="SUPFAM" id="SSF64153">
    <property type="entry name" value="YjeF N-terminal domain-like"/>
    <property type="match status" value="1"/>
</dbReference>
<feature type="binding site" evidence="1">
    <location>
        <position position="127"/>
    </location>
    <ligand>
        <name>K(+)</name>
        <dbReference type="ChEBI" id="CHEBI:29103"/>
    </ligand>
</feature>
<comment type="catalytic activity">
    <reaction evidence="1">
        <text>(6R)-NADHX = (6S)-NADHX</text>
        <dbReference type="Rhea" id="RHEA:32215"/>
        <dbReference type="ChEBI" id="CHEBI:64074"/>
        <dbReference type="ChEBI" id="CHEBI:64075"/>
        <dbReference type="EC" id="5.1.99.6"/>
    </reaction>
</comment>
<feature type="binding site" evidence="1">
    <location>
        <position position="171"/>
    </location>
    <ligand>
        <name>K(+)</name>
        <dbReference type="ChEBI" id="CHEBI:29103"/>
    </ligand>
</feature>
<dbReference type="InterPro" id="IPR004443">
    <property type="entry name" value="YjeF_N_dom"/>
</dbReference>
<dbReference type="RefSeq" id="WP_160422274.1">
    <property type="nucleotide sequence ID" value="NZ_WSTA01000001.1"/>
</dbReference>
<feature type="domain" description="YjeF N-terminal" evidence="2">
    <location>
        <begin position="5"/>
        <end position="231"/>
    </location>
</feature>
<comment type="similarity">
    <text evidence="1">Belongs to the NnrE/AIBP family.</text>
</comment>
<feature type="binding site" evidence="1">
    <location>
        <begin position="131"/>
        <end position="137"/>
    </location>
    <ligand>
        <name>(6S)-NADPHX</name>
        <dbReference type="ChEBI" id="CHEBI:64076"/>
    </ligand>
</feature>
<keyword evidence="1" id="KW-0413">Isomerase</keyword>
<keyword evidence="1" id="KW-0521">NADP</keyword>
<dbReference type="Proteomes" id="UP000438182">
    <property type="component" value="Unassembled WGS sequence"/>
</dbReference>
<feature type="binding site" evidence="1">
    <location>
        <position position="58"/>
    </location>
    <ligand>
        <name>K(+)</name>
        <dbReference type="ChEBI" id="CHEBI:29103"/>
    </ligand>
</feature>
<name>A0A6I4NZ30_9MICO</name>
<dbReference type="InterPro" id="IPR036652">
    <property type="entry name" value="YjeF_N_dom_sf"/>
</dbReference>
<comment type="caution">
    <text evidence="3">The sequence shown here is derived from an EMBL/GenBank/DDBJ whole genome shotgun (WGS) entry which is preliminary data.</text>
</comment>
<evidence type="ECO:0000256" key="1">
    <source>
        <dbReference type="HAMAP-Rule" id="MF_01966"/>
    </source>
</evidence>
<accession>A0A6I4NZ30</accession>
<comment type="caution">
    <text evidence="1">Lacks conserved residue(s) required for the propagation of feature annotation.</text>
</comment>
<proteinExistence type="inferred from homology"/>
<dbReference type="HAMAP" id="MF_01966">
    <property type="entry name" value="NADHX_epimerase"/>
    <property type="match status" value="1"/>
</dbReference>
<keyword evidence="1" id="KW-0520">NAD</keyword>
<gene>
    <name evidence="1" type="primary">nnrE</name>
    <name evidence="3" type="ORF">GB864_00280</name>
</gene>
<evidence type="ECO:0000259" key="2">
    <source>
        <dbReference type="PROSITE" id="PS51385"/>
    </source>
</evidence>
<dbReference type="AlphaFoldDB" id="A0A6I4NZ30"/>
<dbReference type="EMBL" id="WSTA01000001">
    <property type="protein sequence ID" value="MWB96999.1"/>
    <property type="molecule type" value="Genomic_DNA"/>
</dbReference>
<keyword evidence="4" id="KW-1185">Reference proteome</keyword>